<evidence type="ECO:0000256" key="3">
    <source>
        <dbReference type="ARBA" id="ARBA00022692"/>
    </source>
</evidence>
<dbReference type="STRING" id="1450648.CLORY_19400"/>
<evidence type="ECO:0000313" key="9">
    <source>
        <dbReference type="EMBL" id="OPJ62117.1"/>
    </source>
</evidence>
<reference evidence="9 10" key="1">
    <citation type="submission" date="2017-03" db="EMBL/GenBank/DDBJ databases">
        <title>Genome sequence of Clostridium oryzae DSM 28571.</title>
        <authorList>
            <person name="Poehlein A."/>
            <person name="Daniel R."/>
        </authorList>
    </citation>
    <scope>NUCLEOTIDE SEQUENCE [LARGE SCALE GENOMIC DNA]</scope>
    <source>
        <strain evidence="9 10">DSM 28571</strain>
    </source>
</reference>
<organism evidence="9 10">
    <name type="scientific">Clostridium oryzae</name>
    <dbReference type="NCBI Taxonomy" id="1450648"/>
    <lineage>
        <taxon>Bacteria</taxon>
        <taxon>Bacillati</taxon>
        <taxon>Bacillota</taxon>
        <taxon>Clostridia</taxon>
        <taxon>Eubacteriales</taxon>
        <taxon>Clostridiaceae</taxon>
        <taxon>Clostridium</taxon>
    </lineage>
</organism>
<evidence type="ECO:0000313" key="10">
    <source>
        <dbReference type="Proteomes" id="UP000190080"/>
    </source>
</evidence>
<dbReference type="EMBL" id="MZGV01000017">
    <property type="protein sequence ID" value="OPJ62117.1"/>
    <property type="molecule type" value="Genomic_DNA"/>
</dbReference>
<feature type="compositionally biased region" description="Low complexity" evidence="6">
    <location>
        <begin position="263"/>
        <end position="287"/>
    </location>
</feature>
<keyword evidence="2" id="KW-1003">Cell membrane</keyword>
<evidence type="ECO:0000256" key="2">
    <source>
        <dbReference type="ARBA" id="ARBA00022475"/>
    </source>
</evidence>
<feature type="region of interest" description="Disordered" evidence="6">
    <location>
        <begin position="183"/>
        <end position="379"/>
    </location>
</feature>
<keyword evidence="10" id="KW-1185">Reference proteome</keyword>
<feature type="compositionally biased region" description="Low complexity" evidence="6">
    <location>
        <begin position="294"/>
        <end position="326"/>
    </location>
</feature>
<dbReference type="InterPro" id="IPR024449">
    <property type="entry name" value="Anti-sigma_RsgI_N"/>
</dbReference>
<dbReference type="PROSITE" id="PS51849">
    <property type="entry name" value="RSGI_N"/>
    <property type="match status" value="1"/>
</dbReference>
<dbReference type="GO" id="GO:0005886">
    <property type="term" value="C:plasma membrane"/>
    <property type="evidence" value="ECO:0007669"/>
    <property type="project" value="UniProtKB-SubCell"/>
</dbReference>
<comment type="caution">
    <text evidence="9">The sequence shown here is derived from an EMBL/GenBank/DDBJ whole genome shotgun (WGS) entry which is preliminary data.</text>
</comment>
<dbReference type="Pfam" id="PF23750">
    <property type="entry name" value="RsgI_M"/>
    <property type="match status" value="1"/>
</dbReference>
<dbReference type="AlphaFoldDB" id="A0A1V4IRM1"/>
<feature type="compositionally biased region" description="Basic and acidic residues" evidence="6">
    <location>
        <begin position="340"/>
        <end position="350"/>
    </location>
</feature>
<evidence type="ECO:0000256" key="7">
    <source>
        <dbReference type="SAM" id="Phobius"/>
    </source>
</evidence>
<dbReference type="RefSeq" id="WP_079423728.1">
    <property type="nucleotide sequence ID" value="NZ_MZGV01000017.1"/>
</dbReference>
<evidence type="ECO:0000256" key="1">
    <source>
        <dbReference type="ARBA" id="ARBA00004162"/>
    </source>
</evidence>
<feature type="domain" description="RsgI N-terminal anti-sigma" evidence="8">
    <location>
        <begin position="4"/>
        <end position="52"/>
    </location>
</feature>
<comment type="subcellular location">
    <subcellularLocation>
        <location evidence="1">Cell membrane</location>
        <topology evidence="1">Single-pass membrane protein</topology>
    </subcellularLocation>
</comment>
<evidence type="ECO:0000256" key="4">
    <source>
        <dbReference type="ARBA" id="ARBA00022989"/>
    </source>
</evidence>
<protein>
    <recommendedName>
        <fullName evidence="8">RsgI N-terminal anti-sigma domain-containing protein</fullName>
    </recommendedName>
</protein>
<dbReference type="Proteomes" id="UP000190080">
    <property type="component" value="Unassembled WGS sequence"/>
</dbReference>
<dbReference type="Pfam" id="PF12791">
    <property type="entry name" value="RsgI_N"/>
    <property type="match status" value="1"/>
</dbReference>
<feature type="transmembrane region" description="Helical" evidence="7">
    <location>
        <begin position="54"/>
        <end position="74"/>
    </location>
</feature>
<proteinExistence type="predicted"/>
<dbReference type="InterPro" id="IPR055431">
    <property type="entry name" value="RsgI_M"/>
</dbReference>
<feature type="compositionally biased region" description="Basic and acidic residues" evidence="6">
    <location>
        <begin position="356"/>
        <end position="379"/>
    </location>
</feature>
<accession>A0A1V4IRM1</accession>
<keyword evidence="3 7" id="KW-0812">Transmembrane</keyword>
<dbReference type="OrthoDB" id="1910278at2"/>
<name>A0A1V4IRM1_9CLOT</name>
<keyword evidence="4 7" id="KW-1133">Transmembrane helix</keyword>
<evidence type="ECO:0000256" key="6">
    <source>
        <dbReference type="SAM" id="MobiDB-lite"/>
    </source>
</evidence>
<evidence type="ECO:0000256" key="5">
    <source>
        <dbReference type="ARBA" id="ARBA00023136"/>
    </source>
</evidence>
<keyword evidence="5 7" id="KW-0472">Membrane</keyword>
<sequence length="379" mass="41250">MMAKTGLVLKIENNTAIIITPSGEFAKVAISGKPPKIGDTYTGNLKRKHSYIRYLSAAVVLFMIFIFGGGTYGYCSTAQIVKVSINPSVELKVNYFGKIIKYAPLNNDGRILLKNLKLNNKTTDDALVALVKKAEKDNFINKDYTLKGKTISVEISSTSFYKSAKLDKFNSYVSDEKINTIIDNNGTHSSKKFNKNNNANSEKITKPTKKSADAVRKKHTAKKDSSVSANENAPAIKTASGASKERKQHRQTSRTIAKHNGISSKNSTSSKNTNKANNKSNTQNSAKTSDKSKVNSNNKAKSNLSSKSTTKTTSSSNGNKNTKTASGKSVDAKNNSSNKSDNKNNSKDNKSNSQDHGNDNKDNSNNDNSKNDNKDHGKK</sequence>
<gene>
    <name evidence="9" type="ORF">CLORY_19400</name>
</gene>
<evidence type="ECO:0000259" key="8">
    <source>
        <dbReference type="PROSITE" id="PS51849"/>
    </source>
</evidence>